<evidence type="ECO:0000313" key="4">
    <source>
        <dbReference type="Proteomes" id="UP001445076"/>
    </source>
</evidence>
<evidence type="ECO:0000313" key="3">
    <source>
        <dbReference type="EMBL" id="KAK8723656.1"/>
    </source>
</evidence>
<feature type="transmembrane region" description="Helical" evidence="2">
    <location>
        <begin position="583"/>
        <end position="604"/>
    </location>
</feature>
<accession>A0AAW0W329</accession>
<organism evidence="3 4">
    <name type="scientific">Cherax quadricarinatus</name>
    <name type="common">Australian red claw crayfish</name>
    <dbReference type="NCBI Taxonomy" id="27406"/>
    <lineage>
        <taxon>Eukaryota</taxon>
        <taxon>Metazoa</taxon>
        <taxon>Ecdysozoa</taxon>
        <taxon>Arthropoda</taxon>
        <taxon>Crustacea</taxon>
        <taxon>Multicrustacea</taxon>
        <taxon>Malacostraca</taxon>
        <taxon>Eumalacostraca</taxon>
        <taxon>Eucarida</taxon>
        <taxon>Decapoda</taxon>
        <taxon>Pleocyemata</taxon>
        <taxon>Astacidea</taxon>
        <taxon>Parastacoidea</taxon>
        <taxon>Parastacidae</taxon>
        <taxon>Cherax</taxon>
    </lineage>
</organism>
<feature type="region of interest" description="Disordered" evidence="1">
    <location>
        <begin position="1"/>
        <end position="79"/>
    </location>
</feature>
<dbReference type="Pfam" id="PF07690">
    <property type="entry name" value="MFS_1"/>
    <property type="match status" value="1"/>
</dbReference>
<feature type="region of interest" description="Disordered" evidence="1">
    <location>
        <begin position="375"/>
        <end position="394"/>
    </location>
</feature>
<keyword evidence="2" id="KW-0812">Transmembrane</keyword>
<reference evidence="3 4" key="1">
    <citation type="journal article" date="2024" name="BMC Genomics">
        <title>Genome assembly of redclaw crayfish (Cherax quadricarinatus) provides insights into its immune adaptation and hypoxia tolerance.</title>
        <authorList>
            <person name="Liu Z."/>
            <person name="Zheng J."/>
            <person name="Li H."/>
            <person name="Fang K."/>
            <person name="Wang S."/>
            <person name="He J."/>
            <person name="Zhou D."/>
            <person name="Weng S."/>
            <person name="Chi M."/>
            <person name="Gu Z."/>
            <person name="He J."/>
            <person name="Li F."/>
            <person name="Wang M."/>
        </authorList>
    </citation>
    <scope>NUCLEOTIDE SEQUENCE [LARGE SCALE GENOMIC DNA]</scope>
    <source>
        <strain evidence="3">ZL_2023a</strain>
    </source>
</reference>
<dbReference type="InterPro" id="IPR011701">
    <property type="entry name" value="MFS"/>
</dbReference>
<feature type="transmembrane region" description="Helical" evidence="2">
    <location>
        <begin position="560"/>
        <end position="577"/>
    </location>
</feature>
<dbReference type="InterPro" id="IPR050327">
    <property type="entry name" value="Proton-linked_MCT"/>
</dbReference>
<proteinExistence type="predicted"/>
<keyword evidence="2" id="KW-0472">Membrane</keyword>
<gene>
    <name evidence="3" type="ORF">OTU49_011480</name>
</gene>
<dbReference type="Gene3D" id="1.20.1250.20">
    <property type="entry name" value="MFS general substrate transporter like domains"/>
    <property type="match status" value="2"/>
</dbReference>
<feature type="transmembrane region" description="Helical" evidence="2">
    <location>
        <begin position="464"/>
        <end position="483"/>
    </location>
</feature>
<evidence type="ECO:0000256" key="2">
    <source>
        <dbReference type="SAM" id="Phobius"/>
    </source>
</evidence>
<dbReference type="SUPFAM" id="SSF103473">
    <property type="entry name" value="MFS general substrate transporter"/>
    <property type="match status" value="1"/>
</dbReference>
<dbReference type="EMBL" id="JARKIK010000088">
    <property type="protein sequence ID" value="KAK8723656.1"/>
    <property type="molecule type" value="Genomic_DNA"/>
</dbReference>
<dbReference type="PANTHER" id="PTHR11360">
    <property type="entry name" value="MONOCARBOXYLATE TRANSPORTER"/>
    <property type="match status" value="1"/>
</dbReference>
<evidence type="ECO:0008006" key="5">
    <source>
        <dbReference type="Google" id="ProtNLM"/>
    </source>
</evidence>
<feature type="transmembrane region" description="Helical" evidence="2">
    <location>
        <begin position="207"/>
        <end position="227"/>
    </location>
</feature>
<dbReference type="GO" id="GO:0008028">
    <property type="term" value="F:monocarboxylic acid transmembrane transporter activity"/>
    <property type="evidence" value="ECO:0007669"/>
    <property type="project" value="TreeGrafter"/>
</dbReference>
<sequence length="628" mass="69287">MTMAPISMESLSDKARVTDDHRHSSKEDFRTPADEESQQHLGVQRMQKQQQQEKETQQQQDVKCLQDRHQQEGPRPPDGGWGWIITLGVFLNSLTTPMLSPSFGILFSPQLLEWRVSSTTVTVIYSAYMVVKKLTGVTVGSLAREFGFRKVAMTGSLLIASCLTFSAFATSPVLLFVFFSLGCGLGSGLTSVGFLKIAQYFDKHRGLANTFMTSGIGLGNFMGPLLIEHLQDEYSFQGATMILGAILLHGFVGTTLYQPVQWHMKYPKRERDSPNNENVSLILPQEENSEITKCDSSIVSVLQQEDCVRSGVEGRTHSHEGSRRWHGSQCSLTSIASSKNSYAIICDRDIASIDSVGSLTTLRIENLSKNNVKTTSLPQEENNEDVTETNFKTSSPKKRSQNCFYKLFSTILRVLRATVKDITILRHPPSLIIAVGSMLIIGGEANFNVLVPFTIQAAGHSLQTAAWCLSVAGICNFFTRLTVSFLSDYSWFNMRLCYVIGLATMSTAIIVFTLQEEVVWLTGVTSVWGIAAGSFHGLSNLLMVRIVGVSNTTAMFGARNFMMAFGFFTIGPLIGVVRDASGSYVVALWVLSAMILTSCILWLLMPAAQAYDQRLRKEIDEKAAASLV</sequence>
<dbReference type="InterPro" id="IPR036259">
    <property type="entry name" value="MFS_trans_sf"/>
</dbReference>
<protein>
    <recommendedName>
        <fullName evidence="5">Monocarboxylate transporter</fullName>
    </recommendedName>
</protein>
<feature type="transmembrane region" description="Helical" evidence="2">
    <location>
        <begin position="175"/>
        <end position="195"/>
    </location>
</feature>
<keyword evidence="2" id="KW-1133">Transmembrane helix</keyword>
<feature type="transmembrane region" description="Helical" evidence="2">
    <location>
        <begin position="151"/>
        <end position="169"/>
    </location>
</feature>
<feature type="transmembrane region" description="Helical" evidence="2">
    <location>
        <begin position="495"/>
        <end position="514"/>
    </location>
</feature>
<dbReference type="Proteomes" id="UP001445076">
    <property type="component" value="Unassembled WGS sequence"/>
</dbReference>
<name>A0AAW0W329_CHEQU</name>
<dbReference type="AlphaFoldDB" id="A0AAW0W329"/>
<dbReference type="PANTHER" id="PTHR11360:SF306">
    <property type="entry name" value="RE01051P"/>
    <property type="match status" value="1"/>
</dbReference>
<feature type="transmembrane region" description="Helical" evidence="2">
    <location>
        <begin position="239"/>
        <end position="260"/>
    </location>
</feature>
<comment type="caution">
    <text evidence="3">The sequence shown here is derived from an EMBL/GenBank/DDBJ whole genome shotgun (WGS) entry which is preliminary data.</text>
</comment>
<keyword evidence="4" id="KW-1185">Reference proteome</keyword>
<evidence type="ECO:0000256" key="1">
    <source>
        <dbReference type="SAM" id="MobiDB-lite"/>
    </source>
</evidence>
<feature type="transmembrane region" description="Helical" evidence="2">
    <location>
        <begin position="431"/>
        <end position="458"/>
    </location>
</feature>
<feature type="compositionally biased region" description="Basic and acidic residues" evidence="1">
    <location>
        <begin position="11"/>
        <end position="33"/>
    </location>
</feature>
<feature type="transmembrane region" description="Helical" evidence="2">
    <location>
        <begin position="526"/>
        <end position="548"/>
    </location>
</feature>